<accession>A0A0U3FAG7</accession>
<sequence>MSTFKSLHILNYRIWFLGALVSNIGTWMQRTAQDWLVFDHLTDHDAGAMGITMALQLGPQLFLAPVAGLVADRYSRRQLLIITQSMMALLSTGLGILVVLGAGQLWHVYSFALLLGMVSALDAPVRQTFVSELVRDDYLPNAVALNSASFNVARMIGPAVAGVLTVAVGPGWVFLINTFTFLAMLLSLWKIPAASLRQLPRAAPGKGRIREGLRYVRFRPDIVVVLVAVFIVGTLGLNFVLFIAAMVGTEFGLDASAFGLMNSIMAIGSVAGALLSAGRGKPRLRMIFGAAAAFGVTSGLAALAPDYFWFGVALVPVGLFAITMMTSANGYVQTTTDPVMRGRVMALYMAIFMGGTPIGAPLVGWVANVAGPRWSLSVAAASGIIAAVIGMIWIIRAQRLRLTFNRRARGLRYFGVVSHLGVQQQGDNTNGAARDENPDDAVGR</sequence>
<keyword evidence="4 8" id="KW-0812">Transmembrane</keyword>
<evidence type="ECO:0000313" key="11">
    <source>
        <dbReference type="Proteomes" id="UP000065151"/>
    </source>
</evidence>
<dbReference type="Gene3D" id="1.20.1250.20">
    <property type="entry name" value="MFS general substrate transporter like domains"/>
    <property type="match status" value="1"/>
</dbReference>
<dbReference type="InterPro" id="IPR010290">
    <property type="entry name" value="TM_effector"/>
</dbReference>
<feature type="domain" description="Major facilitator superfamily (MFS) profile" evidence="9">
    <location>
        <begin position="1"/>
        <end position="398"/>
    </location>
</feature>
<feature type="transmembrane region" description="Helical" evidence="8">
    <location>
        <begin position="374"/>
        <end position="395"/>
    </location>
</feature>
<comment type="subcellular location">
    <subcellularLocation>
        <location evidence="1">Cell membrane</location>
        <topology evidence="1">Multi-pass membrane protein</topology>
    </subcellularLocation>
</comment>
<feature type="transmembrane region" description="Helical" evidence="8">
    <location>
        <begin position="309"/>
        <end position="332"/>
    </location>
</feature>
<feature type="compositionally biased region" description="Basic and acidic residues" evidence="7">
    <location>
        <begin position="433"/>
        <end position="444"/>
    </location>
</feature>
<dbReference type="GO" id="GO:0005886">
    <property type="term" value="C:plasma membrane"/>
    <property type="evidence" value="ECO:0007669"/>
    <property type="project" value="UniProtKB-SubCell"/>
</dbReference>
<evidence type="ECO:0000256" key="2">
    <source>
        <dbReference type="ARBA" id="ARBA00022448"/>
    </source>
</evidence>
<dbReference type="PROSITE" id="PS50850">
    <property type="entry name" value="MFS"/>
    <property type="match status" value="1"/>
</dbReference>
<evidence type="ECO:0000256" key="4">
    <source>
        <dbReference type="ARBA" id="ARBA00022692"/>
    </source>
</evidence>
<evidence type="ECO:0000313" key="10">
    <source>
        <dbReference type="EMBL" id="ALV40809.1"/>
    </source>
</evidence>
<reference evidence="10 11" key="1">
    <citation type="submission" date="2015-12" db="EMBL/GenBank/DDBJ databases">
        <authorList>
            <person name="Shamseldin A."/>
            <person name="Moawad H."/>
            <person name="Abd El-Rahim W.M."/>
            <person name="Sadowsky M.J."/>
        </authorList>
    </citation>
    <scope>NUCLEOTIDE SEQUENCE [LARGE SCALE GENOMIC DNA]</scope>
    <source>
        <strain evidence="10 11">Ar51</strain>
    </source>
</reference>
<keyword evidence="6 8" id="KW-0472">Membrane</keyword>
<evidence type="ECO:0000256" key="7">
    <source>
        <dbReference type="SAM" id="MobiDB-lite"/>
    </source>
</evidence>
<keyword evidence="2" id="KW-0813">Transport</keyword>
<keyword evidence="5 8" id="KW-1133">Transmembrane helix</keyword>
<keyword evidence="3" id="KW-1003">Cell membrane</keyword>
<dbReference type="Proteomes" id="UP000065151">
    <property type="component" value="Chromosome"/>
</dbReference>
<feature type="region of interest" description="Disordered" evidence="7">
    <location>
        <begin position="425"/>
        <end position="444"/>
    </location>
</feature>
<evidence type="ECO:0000256" key="8">
    <source>
        <dbReference type="SAM" id="Phobius"/>
    </source>
</evidence>
<feature type="transmembrane region" description="Helical" evidence="8">
    <location>
        <begin position="284"/>
        <end position="303"/>
    </location>
</feature>
<dbReference type="GO" id="GO:0022857">
    <property type="term" value="F:transmembrane transporter activity"/>
    <property type="evidence" value="ECO:0007669"/>
    <property type="project" value="InterPro"/>
</dbReference>
<dbReference type="AlphaFoldDB" id="A0A0U3FAG7"/>
<dbReference type="STRING" id="121292.AU252_06205"/>
<protein>
    <submittedName>
        <fullName evidence="10">MFS transporter</fullName>
    </submittedName>
</protein>
<evidence type="ECO:0000256" key="6">
    <source>
        <dbReference type="ARBA" id="ARBA00023136"/>
    </source>
</evidence>
<feature type="transmembrane region" description="Helical" evidence="8">
    <location>
        <begin position="172"/>
        <end position="191"/>
    </location>
</feature>
<dbReference type="PANTHER" id="PTHR23513:SF11">
    <property type="entry name" value="STAPHYLOFERRIN A TRANSPORTER"/>
    <property type="match status" value="1"/>
</dbReference>
<evidence type="ECO:0000259" key="9">
    <source>
        <dbReference type="PROSITE" id="PS50850"/>
    </source>
</evidence>
<dbReference type="InterPro" id="IPR020846">
    <property type="entry name" value="MFS_dom"/>
</dbReference>
<proteinExistence type="predicted"/>
<feature type="transmembrane region" description="Helical" evidence="8">
    <location>
        <begin position="12"/>
        <end position="28"/>
    </location>
</feature>
<feature type="transmembrane region" description="Helical" evidence="8">
    <location>
        <begin position="257"/>
        <end position="277"/>
    </location>
</feature>
<feature type="transmembrane region" description="Helical" evidence="8">
    <location>
        <begin position="344"/>
        <end position="368"/>
    </location>
</feature>
<gene>
    <name evidence="10" type="ORF">AU252_06205</name>
</gene>
<dbReference type="RefSeq" id="WP_058929977.1">
    <property type="nucleotide sequence ID" value="NZ_CP013747.1"/>
</dbReference>
<dbReference type="Pfam" id="PF05977">
    <property type="entry name" value="MFS_3"/>
    <property type="match status" value="1"/>
</dbReference>
<dbReference type="SUPFAM" id="SSF103473">
    <property type="entry name" value="MFS general substrate transporter"/>
    <property type="match status" value="1"/>
</dbReference>
<evidence type="ECO:0000256" key="5">
    <source>
        <dbReference type="ARBA" id="ARBA00022989"/>
    </source>
</evidence>
<dbReference type="PANTHER" id="PTHR23513">
    <property type="entry name" value="INTEGRAL MEMBRANE EFFLUX PROTEIN-RELATED"/>
    <property type="match status" value="1"/>
</dbReference>
<feature type="transmembrane region" description="Helical" evidence="8">
    <location>
        <begin position="222"/>
        <end position="245"/>
    </location>
</feature>
<dbReference type="KEGG" id="psul:AU252_06205"/>
<feature type="transmembrane region" description="Helical" evidence="8">
    <location>
        <begin position="48"/>
        <end position="67"/>
    </location>
</feature>
<feature type="transmembrane region" description="Helical" evidence="8">
    <location>
        <begin position="79"/>
        <end position="100"/>
    </location>
</feature>
<organism evidence="10">
    <name type="scientific">Pseudarthrobacter sulfonivorans</name>
    <dbReference type="NCBI Taxonomy" id="121292"/>
    <lineage>
        <taxon>Bacteria</taxon>
        <taxon>Bacillati</taxon>
        <taxon>Actinomycetota</taxon>
        <taxon>Actinomycetes</taxon>
        <taxon>Micrococcales</taxon>
        <taxon>Micrococcaceae</taxon>
        <taxon>Pseudarthrobacter</taxon>
    </lineage>
</organism>
<dbReference type="CDD" id="cd06173">
    <property type="entry name" value="MFS_MefA_like"/>
    <property type="match status" value="1"/>
</dbReference>
<evidence type="ECO:0000256" key="1">
    <source>
        <dbReference type="ARBA" id="ARBA00004651"/>
    </source>
</evidence>
<evidence type="ECO:0000256" key="3">
    <source>
        <dbReference type="ARBA" id="ARBA00022475"/>
    </source>
</evidence>
<dbReference type="InterPro" id="IPR036259">
    <property type="entry name" value="MFS_trans_sf"/>
</dbReference>
<dbReference type="EMBL" id="CP013747">
    <property type="protein sequence ID" value="ALV40809.1"/>
    <property type="molecule type" value="Genomic_DNA"/>
</dbReference>
<name>A0A0U3FAG7_9MICC</name>